<keyword evidence="3" id="KW-0804">Transcription</keyword>
<dbReference type="GO" id="GO:0043565">
    <property type="term" value="F:sequence-specific DNA binding"/>
    <property type="evidence" value="ECO:0007669"/>
    <property type="project" value="InterPro"/>
</dbReference>
<dbReference type="SMART" id="SM00342">
    <property type="entry name" value="HTH_ARAC"/>
    <property type="match status" value="1"/>
</dbReference>
<evidence type="ECO:0000256" key="1">
    <source>
        <dbReference type="ARBA" id="ARBA00023015"/>
    </source>
</evidence>
<gene>
    <name evidence="6" type="ORF">F7018_03535</name>
</gene>
<keyword evidence="4" id="KW-0812">Transmembrane</keyword>
<evidence type="ECO:0000256" key="4">
    <source>
        <dbReference type="SAM" id="Phobius"/>
    </source>
</evidence>
<keyword evidence="4" id="KW-1133">Transmembrane helix</keyword>
<dbReference type="SUPFAM" id="SSF46689">
    <property type="entry name" value="Homeodomain-like"/>
    <property type="match status" value="1"/>
</dbReference>
<keyword evidence="7" id="KW-1185">Reference proteome</keyword>
<name>A0A7J5APC0_9FLAO</name>
<dbReference type="AlphaFoldDB" id="A0A7J5APC0"/>
<feature type="transmembrane region" description="Helical" evidence="4">
    <location>
        <begin position="141"/>
        <end position="161"/>
    </location>
</feature>
<evidence type="ECO:0000313" key="6">
    <source>
        <dbReference type="EMBL" id="KAB1159397.1"/>
    </source>
</evidence>
<dbReference type="Proteomes" id="UP000467305">
    <property type="component" value="Unassembled WGS sequence"/>
</dbReference>
<dbReference type="Pfam" id="PF12833">
    <property type="entry name" value="HTH_18"/>
    <property type="match status" value="1"/>
</dbReference>
<sequence length="384" mass="45229">MLKKLNFLDVLLTIEVLFAFILFFFLIRLTFKSKRYFPLLLFVLLSLFDSFISALVETGIIKKMPYLIDTNEPFFMLFGLLLFLYVRNQVHQCFYFKKTDFLLFIPFVFALLTYLPIFLQSSSNKLVELTLEKNVIFDTSAYIWEWNFYLVVNIYFLLKALRELDIYNLKLKTQLSNIRNSNLYYTQVLIKICIGLYVLEFLLTFLTYYGITYNKLIYSLLEVLSGVFLLLIAVDAILSHKYIAENNLSKTNLSLVTDIGSEEKTVKYASSGLNNEASKEIKKRLLQFMKEHKPYLKPKLRIKELSEAINIPSHHLSQVINESFQQNFYEFVNSYRIEEAMKILKDPKYKNYTYESIAFEAGFNSRSAFYTAFKKIHNTTPSKM</sequence>
<keyword evidence="2" id="KW-0238">DNA-binding</keyword>
<feature type="transmembrane region" description="Helical" evidence="4">
    <location>
        <begin position="217"/>
        <end position="238"/>
    </location>
</feature>
<dbReference type="RefSeq" id="WP_150898616.1">
    <property type="nucleotide sequence ID" value="NZ_WAAU01000008.1"/>
</dbReference>
<dbReference type="GO" id="GO:0003700">
    <property type="term" value="F:DNA-binding transcription factor activity"/>
    <property type="evidence" value="ECO:0007669"/>
    <property type="project" value="InterPro"/>
</dbReference>
<dbReference type="EMBL" id="WAAU01000008">
    <property type="protein sequence ID" value="KAB1159397.1"/>
    <property type="molecule type" value="Genomic_DNA"/>
</dbReference>
<evidence type="ECO:0000259" key="5">
    <source>
        <dbReference type="PROSITE" id="PS01124"/>
    </source>
</evidence>
<protein>
    <submittedName>
        <fullName evidence="6">Helix-turn-helix transcriptional regulator</fullName>
    </submittedName>
</protein>
<dbReference type="PANTHER" id="PTHR43280:SF29">
    <property type="entry name" value="ARAC-FAMILY TRANSCRIPTIONAL REGULATOR"/>
    <property type="match status" value="1"/>
</dbReference>
<evidence type="ECO:0000256" key="2">
    <source>
        <dbReference type="ARBA" id="ARBA00023125"/>
    </source>
</evidence>
<reference evidence="6 7" key="1">
    <citation type="submission" date="2019-09" db="EMBL/GenBank/DDBJ databases">
        <authorList>
            <person name="Cao W.R."/>
        </authorList>
    </citation>
    <scope>NUCLEOTIDE SEQUENCE [LARGE SCALE GENOMIC DNA]</scope>
    <source>
        <strain evidence="7">a4</strain>
    </source>
</reference>
<feature type="transmembrane region" description="Helical" evidence="4">
    <location>
        <begin position="102"/>
        <end position="121"/>
    </location>
</feature>
<feature type="transmembrane region" description="Helical" evidence="4">
    <location>
        <begin position="73"/>
        <end position="90"/>
    </location>
</feature>
<dbReference type="Gene3D" id="1.10.10.60">
    <property type="entry name" value="Homeodomain-like"/>
    <property type="match status" value="2"/>
</dbReference>
<feature type="domain" description="HTH araC/xylS-type" evidence="5">
    <location>
        <begin position="283"/>
        <end position="384"/>
    </location>
</feature>
<feature type="transmembrane region" description="Helical" evidence="4">
    <location>
        <begin position="6"/>
        <end position="27"/>
    </location>
</feature>
<dbReference type="InterPro" id="IPR018060">
    <property type="entry name" value="HTH_AraC"/>
</dbReference>
<dbReference type="InterPro" id="IPR009057">
    <property type="entry name" value="Homeodomain-like_sf"/>
</dbReference>
<keyword evidence="1" id="KW-0805">Transcription regulation</keyword>
<dbReference type="OrthoDB" id="5492415at2"/>
<feature type="transmembrane region" description="Helical" evidence="4">
    <location>
        <begin position="182"/>
        <end position="211"/>
    </location>
</feature>
<organism evidence="6 7">
    <name type="scientific">Tenacibaculum aiptasiae</name>
    <dbReference type="NCBI Taxonomy" id="426481"/>
    <lineage>
        <taxon>Bacteria</taxon>
        <taxon>Pseudomonadati</taxon>
        <taxon>Bacteroidota</taxon>
        <taxon>Flavobacteriia</taxon>
        <taxon>Flavobacteriales</taxon>
        <taxon>Flavobacteriaceae</taxon>
        <taxon>Tenacibaculum</taxon>
    </lineage>
</organism>
<dbReference type="PANTHER" id="PTHR43280">
    <property type="entry name" value="ARAC-FAMILY TRANSCRIPTIONAL REGULATOR"/>
    <property type="match status" value="1"/>
</dbReference>
<keyword evidence="4" id="KW-0472">Membrane</keyword>
<evidence type="ECO:0000256" key="3">
    <source>
        <dbReference type="ARBA" id="ARBA00023163"/>
    </source>
</evidence>
<feature type="transmembrane region" description="Helical" evidence="4">
    <location>
        <begin position="39"/>
        <end position="61"/>
    </location>
</feature>
<proteinExistence type="predicted"/>
<comment type="caution">
    <text evidence="6">The sequence shown here is derived from an EMBL/GenBank/DDBJ whole genome shotgun (WGS) entry which is preliminary data.</text>
</comment>
<accession>A0A7J5APC0</accession>
<dbReference type="PROSITE" id="PS01124">
    <property type="entry name" value="HTH_ARAC_FAMILY_2"/>
    <property type="match status" value="1"/>
</dbReference>
<evidence type="ECO:0000313" key="7">
    <source>
        <dbReference type="Proteomes" id="UP000467305"/>
    </source>
</evidence>